<name>A0ABV7ND19_9SPHN</name>
<evidence type="ECO:0000256" key="1">
    <source>
        <dbReference type="SAM" id="MobiDB-lite"/>
    </source>
</evidence>
<organism evidence="3 4">
    <name type="scientific">Sphingobium rhizovicinum</name>
    <dbReference type="NCBI Taxonomy" id="432308"/>
    <lineage>
        <taxon>Bacteria</taxon>
        <taxon>Pseudomonadati</taxon>
        <taxon>Pseudomonadota</taxon>
        <taxon>Alphaproteobacteria</taxon>
        <taxon>Sphingomonadales</taxon>
        <taxon>Sphingomonadaceae</taxon>
        <taxon>Sphingobium</taxon>
    </lineage>
</organism>
<keyword evidence="4" id="KW-1185">Reference proteome</keyword>
<accession>A0ABV7ND19</accession>
<comment type="caution">
    <text evidence="3">The sequence shown here is derived from an EMBL/GenBank/DDBJ whole genome shotgun (WGS) entry which is preliminary data.</text>
</comment>
<proteinExistence type="predicted"/>
<protein>
    <submittedName>
        <fullName evidence="3">Fe-S oxidoreductase</fullName>
    </submittedName>
</protein>
<dbReference type="RefSeq" id="WP_380794630.1">
    <property type="nucleotide sequence ID" value="NZ_JBHRVU010000004.1"/>
</dbReference>
<dbReference type="EMBL" id="JBHRVU010000004">
    <property type="protein sequence ID" value="MFC3441083.1"/>
    <property type="molecule type" value="Genomic_DNA"/>
</dbReference>
<evidence type="ECO:0000313" key="3">
    <source>
        <dbReference type="EMBL" id="MFC3441083.1"/>
    </source>
</evidence>
<feature type="signal peptide" evidence="2">
    <location>
        <begin position="1"/>
        <end position="23"/>
    </location>
</feature>
<keyword evidence="2" id="KW-0732">Signal</keyword>
<evidence type="ECO:0000313" key="4">
    <source>
        <dbReference type="Proteomes" id="UP001595681"/>
    </source>
</evidence>
<dbReference type="Proteomes" id="UP001595681">
    <property type="component" value="Unassembled WGS sequence"/>
</dbReference>
<reference evidence="4" key="1">
    <citation type="journal article" date="2019" name="Int. J. Syst. Evol. Microbiol.">
        <title>The Global Catalogue of Microorganisms (GCM) 10K type strain sequencing project: providing services to taxonomists for standard genome sequencing and annotation.</title>
        <authorList>
            <consortium name="The Broad Institute Genomics Platform"/>
            <consortium name="The Broad Institute Genome Sequencing Center for Infectious Disease"/>
            <person name="Wu L."/>
            <person name="Ma J."/>
        </authorList>
    </citation>
    <scope>NUCLEOTIDE SEQUENCE [LARGE SCALE GENOMIC DNA]</scope>
    <source>
        <strain evidence="4">CCM 7491</strain>
    </source>
</reference>
<feature type="compositionally biased region" description="Low complexity" evidence="1">
    <location>
        <begin position="47"/>
        <end position="61"/>
    </location>
</feature>
<feature type="region of interest" description="Disordered" evidence="1">
    <location>
        <begin position="22"/>
        <end position="136"/>
    </location>
</feature>
<evidence type="ECO:0000256" key="2">
    <source>
        <dbReference type="SAM" id="SignalP"/>
    </source>
</evidence>
<feature type="chain" id="PRO_5046279934" evidence="2">
    <location>
        <begin position="24"/>
        <end position="136"/>
    </location>
</feature>
<sequence>MKTFMLAGAALLSFTTMTGAAMARQTPAPSSLPPGDAMTSPPPADAPPAAADPATAADPNAGQPTGAVPADTGMTPAPADVPKDPSAPVGSSANPVTVGGNMTPPPTEAKDYPRCSRTVQDSCINPGEAGKARKPR</sequence>
<gene>
    <name evidence="3" type="ORF">ACFOKF_07720</name>
</gene>